<dbReference type="EMBL" id="AJGH01000004">
    <property type="protein sequence ID" value="EIC97196.1"/>
    <property type="molecule type" value="Genomic_DNA"/>
</dbReference>
<evidence type="ECO:0000256" key="1">
    <source>
        <dbReference type="ARBA" id="ARBA00023125"/>
    </source>
</evidence>
<feature type="non-terminal residue" evidence="3">
    <location>
        <position position="1"/>
    </location>
</feature>
<accession>I0RBY8</accession>
<dbReference type="PATRIC" id="fig|1095750.3.peg.52"/>
<dbReference type="NCBIfam" id="TIGR01766">
    <property type="entry name" value="IS200/IS605 family accessory protein TnpB-like domain"/>
    <property type="match status" value="1"/>
</dbReference>
<comment type="caution">
    <text evidence="3">The sequence shown here is derived from an EMBL/GenBank/DDBJ whole genome shotgun (WGS) entry which is preliminary data.</text>
</comment>
<sequence length="134" mass="15922">RKQTALCYEKITNTRKDYLHKISRNYKRKPSDSFGKLTDKKMVKNHNLAKSISDASWYELTRQLEYKSKWNGRTYIKIDRFYASSQLCFSCGYKNTNVKDLKVRDWICPFCNTKHDRDINAAKNILEEGLRKVV</sequence>
<reference evidence="3 4" key="1">
    <citation type="submission" date="2012-03" db="EMBL/GenBank/DDBJ databases">
        <authorList>
            <person name="Durkin A.S."/>
            <person name="McCorrison J."/>
            <person name="Torralba M."/>
            <person name="Gillis M."/>
            <person name="Methe B."/>
            <person name="Sutton G."/>
            <person name="Nelson K.E."/>
        </authorList>
    </citation>
    <scope>NUCLEOTIDE SEQUENCE [LARGE SCALE GENOMIC DNA]</scope>
    <source>
        <strain evidence="3 4">F0468</strain>
    </source>
</reference>
<dbReference type="eggNOG" id="COG0675">
    <property type="taxonomic scope" value="Bacteria"/>
</dbReference>
<evidence type="ECO:0000313" key="3">
    <source>
        <dbReference type="EMBL" id="EIC97196.1"/>
    </source>
</evidence>
<evidence type="ECO:0000313" key="4">
    <source>
        <dbReference type="Proteomes" id="UP000005039"/>
    </source>
</evidence>
<keyword evidence="4" id="KW-1185">Reference proteome</keyword>
<dbReference type="Pfam" id="PF07282">
    <property type="entry name" value="Cas12f1-like_TNB"/>
    <property type="match status" value="1"/>
</dbReference>
<proteinExistence type="predicted"/>
<feature type="domain" description="Cas12f1-like TNB" evidence="2">
    <location>
        <begin position="57"/>
        <end position="125"/>
    </location>
</feature>
<dbReference type="InterPro" id="IPR010095">
    <property type="entry name" value="Cas12f1-like_TNB"/>
</dbReference>
<dbReference type="NCBIfam" id="NF040570">
    <property type="entry name" value="guided_TnpB"/>
    <property type="match status" value="1"/>
</dbReference>
<dbReference type="AlphaFoldDB" id="I0RBY8"/>
<gene>
    <name evidence="3" type="ORF">HMPREF9970_1770</name>
</gene>
<keyword evidence="1" id="KW-0238">DNA-binding</keyword>
<name>I0RBY8_9FIRM</name>
<protein>
    <submittedName>
        <fullName evidence="3">Transposase, IS605 OrfB family</fullName>
    </submittedName>
</protein>
<dbReference type="RefSeq" id="WP_008752796.1">
    <property type="nucleotide sequence ID" value="NZ_AJGH01000004.1"/>
</dbReference>
<dbReference type="GO" id="GO:0003677">
    <property type="term" value="F:DNA binding"/>
    <property type="evidence" value="ECO:0007669"/>
    <property type="project" value="UniProtKB-KW"/>
</dbReference>
<organism evidence="3 4">
    <name type="scientific">Lachnoanaerobaculum saburreum F0468</name>
    <dbReference type="NCBI Taxonomy" id="1095750"/>
    <lineage>
        <taxon>Bacteria</taxon>
        <taxon>Bacillati</taxon>
        <taxon>Bacillota</taxon>
        <taxon>Clostridia</taxon>
        <taxon>Lachnospirales</taxon>
        <taxon>Lachnospiraceae</taxon>
        <taxon>Lachnoanaerobaculum</taxon>
    </lineage>
</organism>
<evidence type="ECO:0000259" key="2">
    <source>
        <dbReference type="Pfam" id="PF07282"/>
    </source>
</evidence>
<dbReference type="Proteomes" id="UP000005039">
    <property type="component" value="Unassembled WGS sequence"/>
</dbReference>